<evidence type="ECO:0000256" key="1">
    <source>
        <dbReference type="SAM" id="MobiDB-lite"/>
    </source>
</evidence>
<dbReference type="EMBL" id="CCKQ01017594">
    <property type="protein sequence ID" value="CDW89487.1"/>
    <property type="molecule type" value="Genomic_DNA"/>
</dbReference>
<dbReference type="SUPFAM" id="SSF55729">
    <property type="entry name" value="Acyl-CoA N-acyltransferases (Nat)"/>
    <property type="match status" value="1"/>
</dbReference>
<dbReference type="InterPro" id="IPR016181">
    <property type="entry name" value="Acyl_CoA_acyltransferase"/>
</dbReference>
<keyword evidence="2" id="KW-0732">Signal</keyword>
<keyword evidence="3" id="KW-0808">Transferase</keyword>
<feature type="compositionally biased region" description="Low complexity" evidence="1">
    <location>
        <begin position="558"/>
        <end position="597"/>
    </location>
</feature>
<dbReference type="Gene3D" id="3.40.630.30">
    <property type="match status" value="1"/>
</dbReference>
<feature type="region of interest" description="Disordered" evidence="1">
    <location>
        <begin position="491"/>
        <end position="510"/>
    </location>
</feature>
<feature type="region of interest" description="Disordered" evidence="1">
    <location>
        <begin position="639"/>
        <end position="659"/>
    </location>
</feature>
<protein>
    <submittedName>
        <fullName evidence="3">N-acetyltransferase gcn5</fullName>
    </submittedName>
</protein>
<feature type="region of interest" description="Disordered" evidence="1">
    <location>
        <begin position="145"/>
        <end position="172"/>
    </location>
</feature>
<reference evidence="3 4" key="1">
    <citation type="submission" date="2014-06" db="EMBL/GenBank/DDBJ databases">
        <authorList>
            <person name="Swart Estienne"/>
        </authorList>
    </citation>
    <scope>NUCLEOTIDE SEQUENCE [LARGE SCALE GENOMIC DNA]</scope>
    <source>
        <strain evidence="3 4">130c</strain>
    </source>
</reference>
<accession>A0A078B873</accession>
<evidence type="ECO:0000313" key="3">
    <source>
        <dbReference type="EMBL" id="CDW89487.1"/>
    </source>
</evidence>
<dbReference type="OrthoDB" id="7305308at2759"/>
<feature type="region of interest" description="Disordered" evidence="1">
    <location>
        <begin position="525"/>
        <end position="602"/>
    </location>
</feature>
<evidence type="ECO:0000256" key="2">
    <source>
        <dbReference type="SAM" id="SignalP"/>
    </source>
</evidence>
<organism evidence="3 4">
    <name type="scientific">Stylonychia lemnae</name>
    <name type="common">Ciliate</name>
    <dbReference type="NCBI Taxonomy" id="5949"/>
    <lineage>
        <taxon>Eukaryota</taxon>
        <taxon>Sar</taxon>
        <taxon>Alveolata</taxon>
        <taxon>Ciliophora</taxon>
        <taxon>Intramacronucleata</taxon>
        <taxon>Spirotrichea</taxon>
        <taxon>Stichotrichia</taxon>
        <taxon>Sporadotrichida</taxon>
        <taxon>Oxytrichidae</taxon>
        <taxon>Stylonychinae</taxon>
        <taxon>Stylonychia</taxon>
    </lineage>
</organism>
<keyword evidence="4" id="KW-1185">Reference proteome</keyword>
<feature type="signal peptide" evidence="2">
    <location>
        <begin position="1"/>
        <end position="16"/>
    </location>
</feature>
<feature type="compositionally biased region" description="Basic and acidic residues" evidence="1">
    <location>
        <begin position="639"/>
        <end position="651"/>
    </location>
</feature>
<feature type="chain" id="PRO_5001729866" evidence="2">
    <location>
        <begin position="17"/>
        <end position="854"/>
    </location>
</feature>
<feature type="compositionally biased region" description="Polar residues" evidence="1">
    <location>
        <begin position="491"/>
        <end position="508"/>
    </location>
</feature>
<name>A0A078B873_STYLE</name>
<feature type="compositionally biased region" description="Polar residues" evidence="1">
    <location>
        <begin position="531"/>
        <end position="542"/>
    </location>
</feature>
<gene>
    <name evidence="3" type="primary">Contig6788.g7261</name>
    <name evidence="3" type="ORF">STYLEM_18620</name>
</gene>
<proteinExistence type="predicted"/>
<dbReference type="InParanoid" id="A0A078B873"/>
<sequence length="854" mass="99078">MLFLNIFINLLKNAQGIHLTQQSSKGFDSHNENSEIIANNMMINNQGYNQTVNSSGTGAKPKIFRISSNKIPGFSHQSSMGGVANSISKPSHGYISKLPSNPQNILQKKNTKQKAQLELDNFVLESIPKQIVVVPKAIDQQLSQNELESQSIQKGHLDSRQSDNQHSPTDQWKEQQQLIENFYNQRYGSKQNSGGVSTEEKRVKFMQQQNNSESQIQYDKELLDENIVGRINAKLEQEEQSPDKKNPQNMIQKNILQQSSASEYQITNDLGQIPPNIPFSNMALFTNLSEKERFIKFSTEFNKVKAQLEAHRHEDYSICLLYLKAKIGYKIAEPTRDQVKNFMKFVKDEKRLFDLRKQYEEIIIEAMDGLYSYERAQEYHERKRRAQTAEIADTLQNHQQKLLEMLEQQKINRRRNKLHYQRKVPYGNQPMKLQTIMSSYIDENKKLSAKEFIPPSLENQYPCAVNFNKETVNTVLNFAQESKVHLMSSMSTNNLSTKPTSSAGQNILSDIKRNRSAVNLEKISREADGQAHNSNNPMTPYQQHRHQHGVPSNSMLKSQSQVVISNISQQQSDQKAQMQSSHMSQMHSQSQQQQSSQIENEKAYQKISKLNNVESESVFKRNRLMLEHVMLERAMKKLNKRQERKEARKLQENNGGTNDWKMRQAISNEVFEMQRQSTAPNRRGKSGQQEFNIQVKVATIEDKDHVLYLMNENAKLIGGYEKEKFEFAGEYVLKNEHYGFFILAFDERSQQDEEQSSGQDMKRAAGFMFFTYEWSDWRSGLFFWMQSCHVAEEYRKAGVFTKMHELLQKVMTEKNCCGIRLNSEIRLEKQWAPIVNKLGLKRAHYHIYEIDVAK</sequence>
<dbReference type="Proteomes" id="UP000039865">
    <property type="component" value="Unassembled WGS sequence"/>
</dbReference>
<dbReference type="AlphaFoldDB" id="A0A078B873"/>
<evidence type="ECO:0000313" key="4">
    <source>
        <dbReference type="Proteomes" id="UP000039865"/>
    </source>
</evidence>
<dbReference type="GO" id="GO:0016740">
    <property type="term" value="F:transferase activity"/>
    <property type="evidence" value="ECO:0007669"/>
    <property type="project" value="UniProtKB-KW"/>
</dbReference>